<gene>
    <name evidence="2" type="ORF">JJQ90_26465</name>
</gene>
<protein>
    <submittedName>
        <fullName evidence="2">Glycosyltransferase family 29 protein</fullName>
    </submittedName>
</protein>
<dbReference type="InterPro" id="IPR001675">
    <property type="entry name" value="Glyco_trans_29"/>
</dbReference>
<dbReference type="Pfam" id="PF00777">
    <property type="entry name" value="Glyco_transf_29"/>
    <property type="match status" value="1"/>
</dbReference>
<name>A0ABS6HH44_9PROT</name>
<dbReference type="RefSeq" id="WP_216879272.1">
    <property type="nucleotide sequence ID" value="NZ_JAERQM010000015.1"/>
</dbReference>
<evidence type="ECO:0000313" key="2">
    <source>
        <dbReference type="EMBL" id="MBU8547288.1"/>
    </source>
</evidence>
<dbReference type="EMBL" id="JAERQM010000015">
    <property type="protein sequence ID" value="MBU8547288.1"/>
    <property type="molecule type" value="Genomic_DNA"/>
</dbReference>
<reference evidence="2 3" key="1">
    <citation type="submission" date="2021-01" db="EMBL/GenBank/DDBJ databases">
        <title>Roseomonas sp. nov, a bacterium isolated from an oil production mixture in Yumen Oilfield.</title>
        <authorList>
            <person name="Wu D."/>
        </authorList>
    </citation>
    <scope>NUCLEOTIDE SEQUENCE [LARGE SCALE GENOMIC DNA]</scope>
    <source>
        <strain evidence="2 3">ROY-5-3</strain>
    </source>
</reference>
<proteinExistence type="predicted"/>
<sequence length="792" mass="83601">MDTLFLRDALPMLDSPQQAPLANAIASRLVQEAPGLGPEAALAFLRGAERFLRLAPSGLGDHPETVANLTAATRSLAARMDIRDSLAGAPEGLGLLLASTWPDRTAAAFGSDLPAAILAAFNGPVAARLLGPTRIFGLIRDLAELGLPLPATAAVPPALLSLLAKDPLPILGRLHAAGGVAALVMLVPKLPADAAILPLLGRIAETTDVPALADACLTALEPRLGAYLGLLLRLRAEGRLGGDAAFRPGLLGLLRRAGAPSLANPTAAPPPAPPVSPWPRRAAAEAAGNGDLAGATELGEALADTLDHQGLRDLTARMVAAAPHDPRTGVATARLLRRAWMWEEWFAACHRLEEVAPRSAPAAVECVFGAIDERDFGRAWDAVRRARRLGASTAALRAEARVLHAEGRVDEVLAAWEAVCAQPDAGASDRHDRIIWLFGAGQDVAAEAAAAQAHARHPAEPRFAIKLAQAAERRRDYAAAALAWGAIAARPDAPADALPGLLRCLWMQDDRSGLAAAIEAYRRPGTPHDLLFGLLDAWLRGEAAGQMALAEAVAALHRTTRAQLAEARATWRADPGLMLLSGQPVPHPSPEHAAALQGAEAVLQKMEAGQTVIVGNSPELIGRNDGARIDAAGSVVRLNDARIGGFETDTGGRTTLWFSSANRLGEPDPGLRPEHAWLYQPEAQHLPPMALFCAGRLGVPAPSGSTFLPPDMHRFSNDLVYPKPTTGFRMVTTLAFALESPVAVAGFDFFVRHGGHYFSTGRPLQVGEVHAVDFERRLVDEILVPAGRVHRW</sequence>
<evidence type="ECO:0000313" key="3">
    <source>
        <dbReference type="Proteomes" id="UP000689967"/>
    </source>
</evidence>
<evidence type="ECO:0000256" key="1">
    <source>
        <dbReference type="SAM" id="MobiDB-lite"/>
    </source>
</evidence>
<accession>A0ABS6HH44</accession>
<feature type="region of interest" description="Disordered" evidence="1">
    <location>
        <begin position="262"/>
        <end position="286"/>
    </location>
</feature>
<comment type="caution">
    <text evidence="2">The sequence shown here is derived from an EMBL/GenBank/DDBJ whole genome shotgun (WGS) entry which is preliminary data.</text>
</comment>
<dbReference type="Proteomes" id="UP000689967">
    <property type="component" value="Unassembled WGS sequence"/>
</dbReference>
<feature type="compositionally biased region" description="Pro residues" evidence="1">
    <location>
        <begin position="267"/>
        <end position="277"/>
    </location>
</feature>
<organism evidence="2 3">
    <name type="scientific">Falsiroseomonas oleicola</name>
    <dbReference type="NCBI Taxonomy" id="2801474"/>
    <lineage>
        <taxon>Bacteria</taxon>
        <taxon>Pseudomonadati</taxon>
        <taxon>Pseudomonadota</taxon>
        <taxon>Alphaproteobacteria</taxon>
        <taxon>Acetobacterales</taxon>
        <taxon>Roseomonadaceae</taxon>
        <taxon>Falsiroseomonas</taxon>
    </lineage>
</organism>
<keyword evidence="3" id="KW-1185">Reference proteome</keyword>